<name>A0A8X6XK25_9ARAC</name>
<reference evidence="1" key="1">
    <citation type="submission" date="2020-08" db="EMBL/GenBank/DDBJ databases">
        <title>Multicomponent nature underlies the extraordinary mechanical properties of spider dragline silk.</title>
        <authorList>
            <person name="Kono N."/>
            <person name="Nakamura H."/>
            <person name="Mori M."/>
            <person name="Yoshida Y."/>
            <person name="Ohtoshi R."/>
            <person name="Malay A.D."/>
            <person name="Moran D.A.P."/>
            <person name="Tomita M."/>
            <person name="Numata K."/>
            <person name="Arakawa K."/>
        </authorList>
    </citation>
    <scope>NUCLEOTIDE SEQUENCE</scope>
</reference>
<keyword evidence="2" id="KW-1185">Reference proteome</keyword>
<evidence type="ECO:0000313" key="1">
    <source>
        <dbReference type="EMBL" id="GFY55373.1"/>
    </source>
</evidence>
<dbReference type="EMBL" id="BMAV01010356">
    <property type="protein sequence ID" value="GFY55373.1"/>
    <property type="molecule type" value="Genomic_DNA"/>
</dbReference>
<dbReference type="Proteomes" id="UP000886998">
    <property type="component" value="Unassembled WGS sequence"/>
</dbReference>
<evidence type="ECO:0000313" key="2">
    <source>
        <dbReference type="Proteomes" id="UP000886998"/>
    </source>
</evidence>
<comment type="caution">
    <text evidence="1">The sequence shown here is derived from an EMBL/GenBank/DDBJ whole genome shotgun (WGS) entry which is preliminary data.</text>
</comment>
<accession>A0A8X6XK25</accession>
<gene>
    <name evidence="1" type="ORF">TNIN_344311</name>
</gene>
<protein>
    <submittedName>
        <fullName evidence="1">Uncharacterized protein</fullName>
    </submittedName>
</protein>
<feature type="non-terminal residue" evidence="1">
    <location>
        <position position="1"/>
    </location>
</feature>
<proteinExistence type="predicted"/>
<dbReference type="AlphaFoldDB" id="A0A8X6XK25"/>
<sequence length="59" mass="6556">MDLFVPRAPPNRVLIMISSNSKLLWWGFLGMEDWIPAKVSSTSPGQSLKLLGLLPLGYL</sequence>
<organism evidence="1 2">
    <name type="scientific">Trichonephila inaurata madagascariensis</name>
    <dbReference type="NCBI Taxonomy" id="2747483"/>
    <lineage>
        <taxon>Eukaryota</taxon>
        <taxon>Metazoa</taxon>
        <taxon>Ecdysozoa</taxon>
        <taxon>Arthropoda</taxon>
        <taxon>Chelicerata</taxon>
        <taxon>Arachnida</taxon>
        <taxon>Araneae</taxon>
        <taxon>Araneomorphae</taxon>
        <taxon>Entelegynae</taxon>
        <taxon>Araneoidea</taxon>
        <taxon>Nephilidae</taxon>
        <taxon>Trichonephila</taxon>
        <taxon>Trichonephila inaurata</taxon>
    </lineage>
</organism>